<accession>A0A0N1H3Q4</accession>
<keyword evidence="2" id="KW-1185">Reference proteome</keyword>
<dbReference type="Proteomes" id="UP000038010">
    <property type="component" value="Unassembled WGS sequence"/>
</dbReference>
<dbReference type="Gene3D" id="3.40.30.10">
    <property type="entry name" value="Glutaredoxin"/>
    <property type="match status" value="1"/>
</dbReference>
<comment type="caution">
    <text evidence="1">The sequence shown here is derived from an EMBL/GenBank/DDBJ whole genome shotgun (WGS) entry which is preliminary data.</text>
</comment>
<gene>
    <name evidence="1" type="ORF">AB675_3278</name>
</gene>
<organism evidence="1 2">
    <name type="scientific">Cyphellophora attinorum</name>
    <dbReference type="NCBI Taxonomy" id="1664694"/>
    <lineage>
        <taxon>Eukaryota</taxon>
        <taxon>Fungi</taxon>
        <taxon>Dikarya</taxon>
        <taxon>Ascomycota</taxon>
        <taxon>Pezizomycotina</taxon>
        <taxon>Eurotiomycetes</taxon>
        <taxon>Chaetothyriomycetidae</taxon>
        <taxon>Chaetothyriales</taxon>
        <taxon>Cyphellophoraceae</taxon>
        <taxon>Cyphellophora</taxon>
    </lineage>
</organism>
<dbReference type="STRING" id="1664694.A0A0N1H3Q4"/>
<dbReference type="Pfam" id="PF13911">
    <property type="entry name" value="AhpC-TSA_2"/>
    <property type="match status" value="1"/>
</dbReference>
<dbReference type="PANTHER" id="PTHR28630">
    <property type="match status" value="1"/>
</dbReference>
<evidence type="ECO:0000313" key="2">
    <source>
        <dbReference type="Proteomes" id="UP000038010"/>
    </source>
</evidence>
<dbReference type="AlphaFoldDB" id="A0A0N1H3Q4"/>
<dbReference type="SUPFAM" id="SSF52833">
    <property type="entry name" value="Thioredoxin-like"/>
    <property type="match status" value="1"/>
</dbReference>
<dbReference type="PANTHER" id="PTHR28630:SF3">
    <property type="entry name" value="PEROXIREDOXIN-LIKE 2C"/>
    <property type="match status" value="1"/>
</dbReference>
<dbReference type="VEuPathDB" id="FungiDB:AB675_3278"/>
<reference evidence="1 2" key="1">
    <citation type="submission" date="2015-06" db="EMBL/GenBank/DDBJ databases">
        <title>Draft genome of the ant-associated black yeast Phialophora attae CBS 131958.</title>
        <authorList>
            <person name="Moreno L.F."/>
            <person name="Stielow B.J."/>
            <person name="de Hoog S."/>
            <person name="Vicente V.A."/>
            <person name="Weiss V.A."/>
            <person name="de Vries M."/>
            <person name="Cruz L.M."/>
            <person name="Souza E.M."/>
        </authorList>
    </citation>
    <scope>NUCLEOTIDE SEQUENCE [LARGE SCALE GENOMIC DNA]</scope>
    <source>
        <strain evidence="1 2">CBS 131958</strain>
    </source>
</reference>
<dbReference type="GeneID" id="28735193"/>
<sequence length="217" mass="23715">MTFPTATKDTTYDIPDHNTLTKIATLPITREDGTHIPFSSLYTNPDQNPGTKHLIIFIRHFYCGSCQSYVETLNHNASTFQKHNIVITIIGNGHPTGIAPYRAKTATSFPICTDPKRELYAALGMTVTLSAGEKQPEYIPGSMLANALKSTWNAVTSPAVWGGKAGNFAQNGGELLFVRGDLKWCHRMLNTRDHAESGELMEVCDVQALDAGMADGK</sequence>
<dbReference type="OrthoDB" id="40334at2759"/>
<name>A0A0N1H3Q4_9EURO</name>
<dbReference type="InterPro" id="IPR032801">
    <property type="entry name" value="PXL2A/B/C"/>
</dbReference>
<protein>
    <submittedName>
        <fullName evidence="1">Thioredoxin-like protein AAED1</fullName>
    </submittedName>
</protein>
<dbReference type="EMBL" id="LFJN01000014">
    <property type="protein sequence ID" value="KPI39706.1"/>
    <property type="molecule type" value="Genomic_DNA"/>
</dbReference>
<dbReference type="RefSeq" id="XP_017999669.1">
    <property type="nucleotide sequence ID" value="XM_018143313.1"/>
</dbReference>
<evidence type="ECO:0000313" key="1">
    <source>
        <dbReference type="EMBL" id="KPI39706.1"/>
    </source>
</evidence>
<proteinExistence type="predicted"/>
<dbReference type="InterPro" id="IPR036249">
    <property type="entry name" value="Thioredoxin-like_sf"/>
</dbReference>